<dbReference type="GO" id="GO:0016887">
    <property type="term" value="F:ATP hydrolysis activity"/>
    <property type="evidence" value="ECO:0007669"/>
    <property type="project" value="InterPro"/>
</dbReference>
<dbReference type="GO" id="GO:0005524">
    <property type="term" value="F:ATP binding"/>
    <property type="evidence" value="ECO:0007669"/>
    <property type="project" value="UniProtKB-KW"/>
</dbReference>
<feature type="domain" description="ABC transporter" evidence="4">
    <location>
        <begin position="8"/>
        <end position="232"/>
    </location>
</feature>
<dbReference type="PROSITE" id="PS50893">
    <property type="entry name" value="ABC_TRANSPORTER_2"/>
    <property type="match status" value="1"/>
</dbReference>
<dbReference type="EMBL" id="FOLG01000001">
    <property type="protein sequence ID" value="SFB72224.1"/>
    <property type="molecule type" value="Genomic_DNA"/>
</dbReference>
<dbReference type="Proteomes" id="UP000198728">
    <property type="component" value="Unassembled WGS sequence"/>
</dbReference>
<reference evidence="5 6" key="1">
    <citation type="submission" date="2016-10" db="EMBL/GenBank/DDBJ databases">
        <authorList>
            <person name="de Groot N.N."/>
        </authorList>
    </citation>
    <scope>NUCLEOTIDE SEQUENCE [LARGE SCALE GENOMIC DNA]</scope>
    <source>
        <strain evidence="5 6">DSM 19548</strain>
    </source>
</reference>
<dbReference type="SMART" id="SM00382">
    <property type="entry name" value="AAA"/>
    <property type="match status" value="1"/>
</dbReference>
<keyword evidence="6" id="KW-1185">Reference proteome</keyword>
<dbReference type="PANTHER" id="PTHR42781">
    <property type="entry name" value="SPERMIDINE/PUTRESCINE IMPORT ATP-BINDING PROTEIN POTA"/>
    <property type="match status" value="1"/>
</dbReference>
<dbReference type="InterPro" id="IPR003593">
    <property type="entry name" value="AAA+_ATPase"/>
</dbReference>
<dbReference type="Pfam" id="PF00005">
    <property type="entry name" value="ABC_tran"/>
    <property type="match status" value="1"/>
</dbReference>
<evidence type="ECO:0000256" key="1">
    <source>
        <dbReference type="ARBA" id="ARBA00022448"/>
    </source>
</evidence>
<evidence type="ECO:0000313" key="5">
    <source>
        <dbReference type="EMBL" id="SFB72224.1"/>
    </source>
</evidence>
<evidence type="ECO:0000256" key="2">
    <source>
        <dbReference type="ARBA" id="ARBA00022741"/>
    </source>
</evidence>
<keyword evidence="1" id="KW-0813">Transport</keyword>
<organism evidence="5 6">
    <name type="scientific">Tropicimonas isoalkanivorans</name>
    <dbReference type="NCBI Taxonomy" id="441112"/>
    <lineage>
        <taxon>Bacteria</taxon>
        <taxon>Pseudomonadati</taxon>
        <taxon>Pseudomonadota</taxon>
        <taxon>Alphaproteobacteria</taxon>
        <taxon>Rhodobacterales</taxon>
        <taxon>Roseobacteraceae</taxon>
        <taxon>Tropicimonas</taxon>
    </lineage>
</organism>
<dbReference type="AlphaFoldDB" id="A0A1I1DBR1"/>
<accession>A0A1I1DBR1</accession>
<dbReference type="SUPFAM" id="SSF52540">
    <property type="entry name" value="P-loop containing nucleoside triphosphate hydrolases"/>
    <property type="match status" value="1"/>
</dbReference>
<evidence type="ECO:0000256" key="3">
    <source>
        <dbReference type="ARBA" id="ARBA00022840"/>
    </source>
</evidence>
<dbReference type="InterPro" id="IPR003439">
    <property type="entry name" value="ABC_transporter-like_ATP-bd"/>
</dbReference>
<dbReference type="InterPro" id="IPR017871">
    <property type="entry name" value="ABC_transporter-like_CS"/>
</dbReference>
<keyword evidence="3 5" id="KW-0067">ATP-binding</keyword>
<gene>
    <name evidence="5" type="ORF">SAMN04488094_101118</name>
</gene>
<dbReference type="STRING" id="441112.SAMN04488094_101118"/>
<dbReference type="InterPro" id="IPR027417">
    <property type="entry name" value="P-loop_NTPase"/>
</dbReference>
<evidence type="ECO:0000313" key="6">
    <source>
        <dbReference type="Proteomes" id="UP000198728"/>
    </source>
</evidence>
<dbReference type="PROSITE" id="PS00211">
    <property type="entry name" value="ABC_TRANSPORTER_1"/>
    <property type="match status" value="1"/>
</dbReference>
<evidence type="ECO:0000259" key="4">
    <source>
        <dbReference type="PROSITE" id="PS50893"/>
    </source>
</evidence>
<sequence length="238" mass="25818">MVSGLFPVVLEGAETSRRGRVLVGPIDLTLDGTGICVFMGPNGAGKTSLLRLMHGAARLTAGSIRWACPLAQARRAQAFVFQRPIMLRRSVRQNIAYPLRARGVARRIALERAEAWAERVGLGGMLERQAPVLSGGEQQKLALARALITEPELLFLDEPCASLDGRATREIEDILLTARANGTSLILSTHNMGQARRLADDVVFMLHGKVHETGSAADFFARTRTHQAAAFLKGDIVE</sequence>
<proteinExistence type="predicted"/>
<protein>
    <submittedName>
        <fullName evidence="5">Phosphate ABC transporter ATP-binding protein, PhoT family (TC 3.A.1.7.1)</fullName>
    </submittedName>
</protein>
<dbReference type="Gene3D" id="3.40.50.300">
    <property type="entry name" value="P-loop containing nucleotide triphosphate hydrolases"/>
    <property type="match status" value="1"/>
</dbReference>
<keyword evidence="2" id="KW-0547">Nucleotide-binding</keyword>
<name>A0A1I1DBR1_9RHOB</name>
<dbReference type="InterPro" id="IPR050093">
    <property type="entry name" value="ABC_SmlMolc_Importer"/>
</dbReference>
<dbReference type="PANTHER" id="PTHR42781:SF4">
    <property type="entry name" value="SPERMIDINE_PUTRESCINE IMPORT ATP-BINDING PROTEIN POTA"/>
    <property type="match status" value="1"/>
</dbReference>